<dbReference type="AlphaFoldDB" id="A0A8K0WZB7"/>
<comment type="caution">
    <text evidence="3">The sequence shown here is derived from an EMBL/GenBank/DDBJ whole genome shotgun (WGS) entry which is preliminary data.</text>
</comment>
<dbReference type="Proteomes" id="UP000813385">
    <property type="component" value="Unassembled WGS sequence"/>
</dbReference>
<accession>A0A8K0WZB7</accession>
<feature type="chain" id="PRO_5035465080" evidence="2">
    <location>
        <begin position="23"/>
        <end position="198"/>
    </location>
</feature>
<evidence type="ECO:0000313" key="4">
    <source>
        <dbReference type="Proteomes" id="UP000813385"/>
    </source>
</evidence>
<evidence type="ECO:0000256" key="2">
    <source>
        <dbReference type="SAM" id="SignalP"/>
    </source>
</evidence>
<proteinExistence type="predicted"/>
<reference evidence="3" key="1">
    <citation type="journal article" date="2021" name="Nat. Commun.">
        <title>Genetic determinants of endophytism in the Arabidopsis root mycobiome.</title>
        <authorList>
            <person name="Mesny F."/>
            <person name="Miyauchi S."/>
            <person name="Thiergart T."/>
            <person name="Pickel B."/>
            <person name="Atanasova L."/>
            <person name="Karlsson M."/>
            <person name="Huettel B."/>
            <person name="Barry K.W."/>
            <person name="Haridas S."/>
            <person name="Chen C."/>
            <person name="Bauer D."/>
            <person name="Andreopoulos W."/>
            <person name="Pangilinan J."/>
            <person name="LaButti K."/>
            <person name="Riley R."/>
            <person name="Lipzen A."/>
            <person name="Clum A."/>
            <person name="Drula E."/>
            <person name="Henrissat B."/>
            <person name="Kohler A."/>
            <person name="Grigoriev I.V."/>
            <person name="Martin F.M."/>
            <person name="Hacquard S."/>
        </authorList>
    </citation>
    <scope>NUCLEOTIDE SEQUENCE</scope>
    <source>
        <strain evidence="3">MPI-CAGE-AT-0016</strain>
    </source>
</reference>
<evidence type="ECO:0000256" key="1">
    <source>
        <dbReference type="SAM" id="MobiDB-lite"/>
    </source>
</evidence>
<feature type="region of interest" description="Disordered" evidence="1">
    <location>
        <begin position="123"/>
        <end position="175"/>
    </location>
</feature>
<dbReference type="EMBL" id="JAGPXD010000006">
    <property type="protein sequence ID" value="KAH7349820.1"/>
    <property type="molecule type" value="Genomic_DNA"/>
</dbReference>
<dbReference type="OrthoDB" id="4160690at2759"/>
<keyword evidence="4" id="KW-1185">Reference proteome</keyword>
<feature type="signal peptide" evidence="2">
    <location>
        <begin position="1"/>
        <end position="22"/>
    </location>
</feature>
<evidence type="ECO:0000313" key="3">
    <source>
        <dbReference type="EMBL" id="KAH7349820.1"/>
    </source>
</evidence>
<keyword evidence="2" id="KW-0732">Signal</keyword>
<gene>
    <name evidence="3" type="ORF">B0T11DRAFT_358844</name>
</gene>
<organism evidence="3 4">
    <name type="scientific">Plectosphaerella cucumerina</name>
    <dbReference type="NCBI Taxonomy" id="40658"/>
    <lineage>
        <taxon>Eukaryota</taxon>
        <taxon>Fungi</taxon>
        <taxon>Dikarya</taxon>
        <taxon>Ascomycota</taxon>
        <taxon>Pezizomycotina</taxon>
        <taxon>Sordariomycetes</taxon>
        <taxon>Hypocreomycetidae</taxon>
        <taxon>Glomerellales</taxon>
        <taxon>Plectosphaerellaceae</taxon>
        <taxon>Plectosphaerella</taxon>
    </lineage>
</organism>
<name>A0A8K0WZB7_9PEZI</name>
<sequence>MAAARIVTLGAALALVLPSALASSGAEYRALRARDYQIPDTIPLESRQDISPEKFQCHSDCGTFILDAEASGCEDEAWQGLLESCLECVGEFPIWQHYSAPVQAAADACGLEATPTAVAVETEVVSTSTGAPTATGTASGDEQEASSSPTVTSSPTETAPSASASDAETEETGAPAAGARVSGSFFAAGIFAAVAVLF</sequence>
<protein>
    <submittedName>
        <fullName evidence="3">Uncharacterized protein</fullName>
    </submittedName>
</protein>